<feature type="region of interest" description="Disordered" evidence="3">
    <location>
        <begin position="1066"/>
        <end position="1091"/>
    </location>
</feature>
<dbReference type="SMART" id="SM00044">
    <property type="entry name" value="CYCc"/>
    <property type="match status" value="1"/>
</dbReference>
<keyword evidence="6" id="KW-1185">Reference proteome</keyword>
<feature type="domain" description="Guanylate cyclase" evidence="4">
    <location>
        <begin position="68"/>
        <end position="195"/>
    </location>
</feature>
<gene>
    <name evidence="5" type="ORF">GCM10009416_03670</name>
</gene>
<organism evidence="5 6">
    <name type="scientific">Craurococcus roseus</name>
    <dbReference type="NCBI Taxonomy" id="77585"/>
    <lineage>
        <taxon>Bacteria</taxon>
        <taxon>Pseudomonadati</taxon>
        <taxon>Pseudomonadota</taxon>
        <taxon>Alphaproteobacteria</taxon>
        <taxon>Acetobacterales</taxon>
        <taxon>Acetobacteraceae</taxon>
        <taxon>Craurococcus</taxon>
    </lineage>
</organism>
<dbReference type="PROSITE" id="PS50125">
    <property type="entry name" value="GUANYLATE_CYCLASE_2"/>
    <property type="match status" value="1"/>
</dbReference>
<dbReference type="SUPFAM" id="SSF52540">
    <property type="entry name" value="P-loop containing nucleoside triphosphate hydrolases"/>
    <property type="match status" value="1"/>
</dbReference>
<dbReference type="Pfam" id="PF13191">
    <property type="entry name" value="AAA_16"/>
    <property type="match status" value="1"/>
</dbReference>
<dbReference type="InterPro" id="IPR011990">
    <property type="entry name" value="TPR-like_helical_dom_sf"/>
</dbReference>
<keyword evidence="2" id="KW-0067">ATP-binding</keyword>
<feature type="compositionally biased region" description="Low complexity" evidence="3">
    <location>
        <begin position="1079"/>
        <end position="1091"/>
    </location>
</feature>
<evidence type="ECO:0000256" key="2">
    <source>
        <dbReference type="ARBA" id="ARBA00022840"/>
    </source>
</evidence>
<dbReference type="Gene3D" id="1.25.40.10">
    <property type="entry name" value="Tetratricopeptide repeat domain"/>
    <property type="match status" value="2"/>
</dbReference>
<dbReference type="SUPFAM" id="SSF55073">
    <property type="entry name" value="Nucleotide cyclase"/>
    <property type="match status" value="1"/>
</dbReference>
<keyword evidence="1" id="KW-0547">Nucleotide-binding</keyword>
<dbReference type="Pfam" id="PF00211">
    <property type="entry name" value="Guanylate_cyc"/>
    <property type="match status" value="1"/>
</dbReference>
<evidence type="ECO:0000313" key="6">
    <source>
        <dbReference type="Proteomes" id="UP001501588"/>
    </source>
</evidence>
<evidence type="ECO:0000256" key="3">
    <source>
        <dbReference type="SAM" id="MobiDB-lite"/>
    </source>
</evidence>
<dbReference type="SUPFAM" id="SSF48452">
    <property type="entry name" value="TPR-like"/>
    <property type="match status" value="2"/>
</dbReference>
<dbReference type="Gene3D" id="3.40.50.300">
    <property type="entry name" value="P-loop containing nucleotide triphosphate hydrolases"/>
    <property type="match status" value="1"/>
</dbReference>
<dbReference type="InterPro" id="IPR027417">
    <property type="entry name" value="P-loop_NTPase"/>
</dbReference>
<dbReference type="InterPro" id="IPR029787">
    <property type="entry name" value="Nucleotide_cyclase"/>
</dbReference>
<dbReference type="InterPro" id="IPR025874">
    <property type="entry name" value="DZR"/>
</dbReference>
<name>A0ABP3PLU7_9PROT</name>
<dbReference type="Gene3D" id="3.30.70.1230">
    <property type="entry name" value="Nucleotide cyclase"/>
    <property type="match status" value="1"/>
</dbReference>
<comment type="caution">
    <text evidence="5">The sequence shown here is derived from an EMBL/GenBank/DDBJ whole genome shotgun (WGS) entry which is preliminary data.</text>
</comment>
<dbReference type="PANTHER" id="PTHR16305">
    <property type="entry name" value="TESTICULAR SOLUBLE ADENYLYL CYCLASE"/>
    <property type="match status" value="1"/>
</dbReference>
<sequence>MDCVLCKSAAQTGRFCSACGAKLPLVCPSCRAAADASARFCSDCGHALPSLDGGSIWTERAGERKHVTVLFADLVGSLALLAEDPEEATGLLDAVLDRLNHAVAECGGTVAQETGDGIMALFGAPKACDDHALRACRAALAMREEILALASERAVPLAMRVGIHTGEAVASERGQGRSLYYTARGRTTHLASRMERLAPVNGVLISASTHALAAGWIEAEELGLLSVRGAAAPVQAWLLHRLRDTAVLPDVEWHLTPFVGRDRELALLARLAQEADAGRGRAVLLVGEPGVGKSRLLRELARTQAAAGWDVATTRGVSHLRLPPLHGAVEVLANMLPSGRGAAGPQEIAPELAAHAEALTAMAGKDTSAWRALPPAQRRVQVARAALAALAVRSQGRPLLVLVDDLQWVDPDSREIFRRIADAAGGARMLLVAACRADDAVAHPGAWFHLPLATLDEWKLERLLDVLIGRDPTLDGLRPLLIARTGGNPLFAEEVVRSLAASGVLAGAAGAYRLLKPVPTLGVPARVQDVVASRVDGLPPSGKRALQVAAVCGAEFDLDLLGAVLGIDADALAPHLEQLETLRFVEARDAGRKAFAFRHALIHEVAYHGLLHSEQRAIHALALASLAAANASPDRLAFHAVRAERWADAVHWLELAGQAALSRSACEQAAARFEEAIGLLPRLPADASRDRQEVELRLNLRNALFALGRHSEILDHLEAAAACQARLGDPARLAQIDGYRAHAAWLLGHWREAEVAGRRALAVAERLREPGLLATTRFFLGLAAYSSGNLGAAITYFSANTEEATREAELQRLAFYAPLPAVVSRAWLAWCLAECGRFAEARAQAEAALRIAEAAGRSFDHIQSLLSLGAAWLMQGRWAEALPPLRRARAMCEESGTAVLMPRLSAAFGFAQALAGRHAEAMALEAAAVQGADRLELPAMRPICLRWHAETALLARQRDVALRSAQRLLEEAGASGQDGHAAWATYLRGRLAAEAGEVGPAEADLAAARDAAHRLGLRPLLAHCTFELGRLWMVAGDMNRAQVARAEARALDRAMGLIRPSEARPLCDATADGAPPRRPAALNGAQPAAGA</sequence>
<evidence type="ECO:0000256" key="1">
    <source>
        <dbReference type="ARBA" id="ARBA00022741"/>
    </source>
</evidence>
<proteinExistence type="predicted"/>
<evidence type="ECO:0000313" key="5">
    <source>
        <dbReference type="EMBL" id="GAA0568714.1"/>
    </source>
</evidence>
<reference evidence="6" key="1">
    <citation type="journal article" date="2019" name="Int. J. Syst. Evol. Microbiol.">
        <title>The Global Catalogue of Microorganisms (GCM) 10K type strain sequencing project: providing services to taxonomists for standard genome sequencing and annotation.</title>
        <authorList>
            <consortium name="The Broad Institute Genomics Platform"/>
            <consortium name="The Broad Institute Genome Sequencing Center for Infectious Disease"/>
            <person name="Wu L."/>
            <person name="Ma J."/>
        </authorList>
    </citation>
    <scope>NUCLEOTIDE SEQUENCE [LARGE SCALE GENOMIC DNA]</scope>
    <source>
        <strain evidence="6">JCM 9933</strain>
    </source>
</reference>
<accession>A0ABP3PLU7</accession>
<dbReference type="Proteomes" id="UP001501588">
    <property type="component" value="Unassembled WGS sequence"/>
</dbReference>
<dbReference type="PANTHER" id="PTHR16305:SF28">
    <property type="entry name" value="GUANYLATE CYCLASE DOMAIN-CONTAINING PROTEIN"/>
    <property type="match status" value="1"/>
</dbReference>
<dbReference type="InterPro" id="IPR041664">
    <property type="entry name" value="AAA_16"/>
</dbReference>
<dbReference type="InterPro" id="IPR001054">
    <property type="entry name" value="A/G_cyclase"/>
</dbReference>
<protein>
    <recommendedName>
        <fullName evidence="4">Guanylate cyclase domain-containing protein</fullName>
    </recommendedName>
</protein>
<dbReference type="Pfam" id="PF12773">
    <property type="entry name" value="DZR"/>
    <property type="match status" value="1"/>
</dbReference>
<dbReference type="RefSeq" id="WP_343893424.1">
    <property type="nucleotide sequence ID" value="NZ_BAAAFZ010000006.1"/>
</dbReference>
<evidence type="ECO:0000259" key="4">
    <source>
        <dbReference type="PROSITE" id="PS50125"/>
    </source>
</evidence>
<dbReference type="EMBL" id="BAAAFZ010000006">
    <property type="protein sequence ID" value="GAA0568714.1"/>
    <property type="molecule type" value="Genomic_DNA"/>
</dbReference>
<dbReference type="CDD" id="cd07302">
    <property type="entry name" value="CHD"/>
    <property type="match status" value="1"/>
</dbReference>
<dbReference type="Pfam" id="PF13424">
    <property type="entry name" value="TPR_12"/>
    <property type="match status" value="1"/>
</dbReference>